<dbReference type="PANTHER" id="PTHR12110">
    <property type="entry name" value="HYDROXYPYRUVATE ISOMERASE"/>
    <property type="match status" value="1"/>
</dbReference>
<name>A0A6I3QMI2_9FIRM</name>
<feature type="domain" description="Xylose isomerase-like TIM barrel" evidence="1">
    <location>
        <begin position="49"/>
        <end position="259"/>
    </location>
</feature>
<dbReference type="PANTHER" id="PTHR12110:SF41">
    <property type="entry name" value="INOSOSE DEHYDRATASE"/>
    <property type="match status" value="1"/>
</dbReference>
<dbReference type="InterPro" id="IPR050312">
    <property type="entry name" value="IolE/XylAMocC-like"/>
</dbReference>
<proteinExistence type="predicted"/>
<comment type="caution">
    <text evidence="2">The sequence shown here is derived from an EMBL/GenBank/DDBJ whole genome shotgun (WGS) entry which is preliminary data.</text>
</comment>
<dbReference type="InterPro" id="IPR013022">
    <property type="entry name" value="Xyl_isomerase-like_TIM-brl"/>
</dbReference>
<dbReference type="SUPFAM" id="SSF51658">
    <property type="entry name" value="Xylose isomerase-like"/>
    <property type="match status" value="1"/>
</dbReference>
<gene>
    <name evidence="2" type="ORF">GMD52_07425</name>
</gene>
<organism evidence="2 3">
    <name type="scientific">Ruthenibacterium lactatiformans</name>
    <dbReference type="NCBI Taxonomy" id="1550024"/>
    <lineage>
        <taxon>Bacteria</taxon>
        <taxon>Bacillati</taxon>
        <taxon>Bacillota</taxon>
        <taxon>Clostridia</taxon>
        <taxon>Eubacteriales</taxon>
        <taxon>Oscillospiraceae</taxon>
        <taxon>Ruthenibacterium</taxon>
    </lineage>
</organism>
<dbReference type="Gene3D" id="3.20.20.150">
    <property type="entry name" value="Divalent-metal-dependent TIM barrel enzymes"/>
    <property type="match status" value="1"/>
</dbReference>
<evidence type="ECO:0000313" key="3">
    <source>
        <dbReference type="Proteomes" id="UP000449193"/>
    </source>
</evidence>
<reference evidence="2 3" key="1">
    <citation type="journal article" date="2019" name="Nat. Med.">
        <title>A library of human gut bacterial isolates paired with longitudinal multiomics data enables mechanistic microbiome research.</title>
        <authorList>
            <person name="Poyet M."/>
            <person name="Groussin M."/>
            <person name="Gibbons S.M."/>
            <person name="Avila-Pacheco J."/>
            <person name="Jiang X."/>
            <person name="Kearney S.M."/>
            <person name="Perrotta A.R."/>
            <person name="Berdy B."/>
            <person name="Zhao S."/>
            <person name="Lieberman T.D."/>
            <person name="Swanson P.K."/>
            <person name="Smith M."/>
            <person name="Roesemann S."/>
            <person name="Alexander J.E."/>
            <person name="Rich S.A."/>
            <person name="Livny J."/>
            <person name="Vlamakis H."/>
            <person name="Clish C."/>
            <person name="Bullock K."/>
            <person name="Deik A."/>
            <person name="Scott J."/>
            <person name="Pierce K.A."/>
            <person name="Xavier R.J."/>
            <person name="Alm E.J."/>
        </authorList>
    </citation>
    <scope>NUCLEOTIDE SEQUENCE [LARGE SCALE GENOMIC DNA]</scope>
    <source>
        <strain evidence="2 3">BIOML-A7</strain>
    </source>
</reference>
<sequence>MQKPRAQRGFFSKPNREESVMSNKKNIVGAQVSSLRPYLQTPQELRASLQKLADMGYRTVQMQWWNPEFEPELVAAAVRDAGLTCVSTQDLYTAVRDDFERTVRLNVLCGSTCVCVSGIPAPVPDTASVLAFSAELAAMAARIAPLGMTLAFHPRAREWAPADTADPGLSCTELLLEHTPQNVTLGLDLYHSGKAGLAPDALLRRWAGRVEFVHFKDYCIAPDGSETLVPVGQGVTDWSAAVDACRETGVRWAFAEQERWEKDAFLCMRESLDAMRAWGFEP</sequence>
<accession>A0A6I3QMI2</accession>
<evidence type="ECO:0000313" key="2">
    <source>
        <dbReference type="EMBL" id="MTS51369.1"/>
    </source>
</evidence>
<dbReference type="EMBL" id="WMZR01000007">
    <property type="protein sequence ID" value="MTS51369.1"/>
    <property type="molecule type" value="Genomic_DNA"/>
</dbReference>
<protein>
    <submittedName>
        <fullName evidence="2">TIM barrel protein</fullName>
    </submittedName>
</protein>
<dbReference type="AlphaFoldDB" id="A0A6I3QMI2"/>
<evidence type="ECO:0000259" key="1">
    <source>
        <dbReference type="Pfam" id="PF01261"/>
    </source>
</evidence>
<dbReference type="Proteomes" id="UP000449193">
    <property type="component" value="Unassembled WGS sequence"/>
</dbReference>
<dbReference type="InterPro" id="IPR036237">
    <property type="entry name" value="Xyl_isomerase-like_sf"/>
</dbReference>
<dbReference type="Pfam" id="PF01261">
    <property type="entry name" value="AP_endonuc_2"/>
    <property type="match status" value="1"/>
</dbReference>